<dbReference type="SUPFAM" id="SSF56037">
    <property type="entry name" value="PheT/TilS domain"/>
    <property type="match status" value="1"/>
</dbReference>
<dbReference type="InterPro" id="IPR020825">
    <property type="entry name" value="Phe-tRNA_synthase-like_B3/B4"/>
</dbReference>
<dbReference type="GO" id="GO:0004826">
    <property type="term" value="F:phenylalanine-tRNA ligase activity"/>
    <property type="evidence" value="ECO:0007669"/>
    <property type="project" value="InterPro"/>
</dbReference>
<accession>A0A3P3XRA1</accession>
<dbReference type="GO" id="GO:0003723">
    <property type="term" value="F:RNA binding"/>
    <property type="evidence" value="ECO:0007669"/>
    <property type="project" value="InterPro"/>
</dbReference>
<gene>
    <name evidence="2" type="ORF">SPIRO4BDMA_50337</name>
</gene>
<evidence type="ECO:0000259" key="1">
    <source>
        <dbReference type="Pfam" id="PF03483"/>
    </source>
</evidence>
<dbReference type="Pfam" id="PF03483">
    <property type="entry name" value="B3_4"/>
    <property type="match status" value="1"/>
</dbReference>
<organism evidence="2">
    <name type="scientific">uncultured spirochete</name>
    <dbReference type="NCBI Taxonomy" id="156406"/>
    <lineage>
        <taxon>Bacteria</taxon>
        <taxon>Pseudomonadati</taxon>
        <taxon>Spirochaetota</taxon>
        <taxon>Spirochaetia</taxon>
        <taxon>Spirochaetales</taxon>
        <taxon>environmental samples</taxon>
    </lineage>
</organism>
<proteinExistence type="predicted"/>
<dbReference type="InterPro" id="IPR005146">
    <property type="entry name" value="B3/B4_tRNA-bd"/>
</dbReference>
<dbReference type="EMBL" id="FWDO01000005">
    <property type="protein sequence ID" value="SLM18822.1"/>
    <property type="molecule type" value="Genomic_DNA"/>
</dbReference>
<reference evidence="2" key="1">
    <citation type="submission" date="2017-02" db="EMBL/GenBank/DDBJ databases">
        <authorList>
            <person name="Regsiter A."/>
            <person name="William W."/>
        </authorList>
    </citation>
    <scope>NUCLEOTIDE SEQUENCE</scope>
    <source>
        <strain evidence="2">BdmA 4</strain>
    </source>
</reference>
<evidence type="ECO:0000313" key="2">
    <source>
        <dbReference type="EMBL" id="SLM18822.1"/>
    </source>
</evidence>
<name>A0A3P3XRA1_9SPIR</name>
<dbReference type="AlphaFoldDB" id="A0A3P3XRA1"/>
<protein>
    <submittedName>
        <fullName evidence="2">B3/4 domain protein (Modular protein)</fullName>
    </submittedName>
</protein>
<feature type="domain" description="B3/B4 tRNA-binding" evidence="1">
    <location>
        <begin position="118"/>
        <end position="205"/>
    </location>
</feature>
<dbReference type="Gene3D" id="3.50.40.10">
    <property type="entry name" value="Phenylalanyl-trna Synthetase, Chain B, domain 3"/>
    <property type="match status" value="1"/>
</dbReference>
<sequence>MRRRLVPHRCQIFPRWFFAETPTQTCAAPASKNYFLLQLTIMKTELQFADDERLRKVTLALVELEGIDWGRAAEVAPEALFEKILGEARASGTEVFGPRIKAARDMLRNGRYKPAGRAKPSSEYLLAAALEGSFPRVNPFVDAVNLASLRYMYPMSIFDADKAGRALLCRLGAPGERYVFNSSGQEIDVEDLVCLCAAGPAFALAADLPPQPARGTPIVNPVRDSMATKLFEGAHNAVVVVYAPGGPYGAEGTAIASAARDLAEWCGRPSESVAVRFASLS</sequence>